<name>A6IWU9_RAT</name>
<accession>A6IWU9</accession>
<evidence type="ECO:0000256" key="1">
    <source>
        <dbReference type="SAM" id="Phobius"/>
    </source>
</evidence>
<proteinExistence type="predicted"/>
<reference evidence="3" key="1">
    <citation type="submission" date="2005-09" db="EMBL/GenBank/DDBJ databases">
        <authorList>
            <person name="Mural R.J."/>
            <person name="Li P.W."/>
            <person name="Adams M.D."/>
            <person name="Amanatides P.G."/>
            <person name="Baden-Tillson H."/>
            <person name="Barnstead M."/>
            <person name="Chin S.H."/>
            <person name="Dew I."/>
            <person name="Evans C.A."/>
            <person name="Ferriera S."/>
            <person name="Flanigan M."/>
            <person name="Fosler C."/>
            <person name="Glodek A."/>
            <person name="Gu Z."/>
            <person name="Holt R.A."/>
            <person name="Jennings D."/>
            <person name="Kraft C.L."/>
            <person name="Lu F."/>
            <person name="Nguyen T."/>
            <person name="Nusskern D.R."/>
            <person name="Pfannkoch C.M."/>
            <person name="Sitter C."/>
            <person name="Sutton G.G."/>
            <person name="Venter J.C."/>
            <person name="Wang Z."/>
            <person name="Woodage T."/>
            <person name="Zheng X.H."/>
            <person name="Zhong F."/>
        </authorList>
    </citation>
    <scope>NUCLEOTIDE SEQUENCE [LARGE SCALE GENOMIC DNA]</scope>
    <source>
        <strain>BN</strain>
        <strain evidence="3">Sprague-Dawley</strain>
    </source>
</reference>
<keyword evidence="1" id="KW-0472">Membrane</keyword>
<sequence length="48" mass="5840">MLPIKVSNFVSRVTILFSKSSLLSFKSEIISYMIFWVWKTRMRRQKQK</sequence>
<keyword evidence="1" id="KW-0812">Transmembrane</keyword>
<gene>
    <name evidence="2" type="ORF">rCG_46697</name>
</gene>
<evidence type="ECO:0000313" key="2">
    <source>
        <dbReference type="EMBL" id="EDM14380.1"/>
    </source>
</evidence>
<protein>
    <submittedName>
        <fullName evidence="2">RCG46697</fullName>
    </submittedName>
</protein>
<evidence type="ECO:0000313" key="3">
    <source>
        <dbReference type="Proteomes" id="UP000234681"/>
    </source>
</evidence>
<organism evidence="2 3">
    <name type="scientific">Rattus norvegicus</name>
    <name type="common">Rat</name>
    <dbReference type="NCBI Taxonomy" id="10116"/>
    <lineage>
        <taxon>Eukaryota</taxon>
        <taxon>Metazoa</taxon>
        <taxon>Chordata</taxon>
        <taxon>Craniata</taxon>
        <taxon>Vertebrata</taxon>
        <taxon>Euteleostomi</taxon>
        <taxon>Mammalia</taxon>
        <taxon>Eutheria</taxon>
        <taxon>Euarchontoglires</taxon>
        <taxon>Glires</taxon>
        <taxon>Rodentia</taxon>
        <taxon>Myomorpha</taxon>
        <taxon>Muroidea</taxon>
        <taxon>Muridae</taxon>
        <taxon>Murinae</taxon>
        <taxon>Rattus</taxon>
    </lineage>
</organism>
<feature type="transmembrane region" description="Helical" evidence="1">
    <location>
        <begin position="20"/>
        <end position="38"/>
    </location>
</feature>
<keyword evidence="1" id="KW-1133">Transmembrane helix</keyword>
<dbReference type="AlphaFoldDB" id="A6IWU9"/>
<dbReference type="Proteomes" id="UP000234681">
    <property type="component" value="Chromosome 18"/>
</dbReference>
<dbReference type="EMBL" id="CH473971">
    <property type="protein sequence ID" value="EDM14380.1"/>
    <property type="molecule type" value="Genomic_DNA"/>
</dbReference>